<dbReference type="InterPro" id="IPR050287">
    <property type="entry name" value="MTA/SAH_deaminase"/>
</dbReference>
<gene>
    <name evidence="3" type="ordered locus">COPRO5265_0712</name>
</gene>
<protein>
    <submittedName>
        <fullName evidence="3">Amidohydrolase family, putative</fullName>
    </submittedName>
</protein>
<keyword evidence="4" id="KW-1185">Reference proteome</keyword>
<dbReference type="OrthoDB" id="9807210at2"/>
<dbReference type="KEGG" id="cpo:COPRO5265_0712"/>
<dbReference type="STRING" id="309798.COPRO5265_0712"/>
<keyword evidence="1 3" id="KW-0378">Hydrolase</keyword>
<evidence type="ECO:0000313" key="4">
    <source>
        <dbReference type="Proteomes" id="UP000001732"/>
    </source>
</evidence>
<dbReference type="CDD" id="cd01298">
    <property type="entry name" value="ATZ_TRZ_like"/>
    <property type="match status" value="1"/>
</dbReference>
<dbReference type="InterPro" id="IPR011059">
    <property type="entry name" value="Metal-dep_hydrolase_composite"/>
</dbReference>
<dbReference type="InterPro" id="IPR006680">
    <property type="entry name" value="Amidohydro-rel"/>
</dbReference>
<reference evidence="4" key="1">
    <citation type="submission" date="2008-08" db="EMBL/GenBank/DDBJ databases">
        <title>The complete genome sequence of Coprothermobacter proteolyticus strain ATCC 5245 / DSM 5265 / BT.</title>
        <authorList>
            <person name="Dodson R.J."/>
            <person name="Durkin A.S."/>
            <person name="Wu M."/>
            <person name="Eisen J."/>
            <person name="Sutton G."/>
        </authorList>
    </citation>
    <scope>NUCLEOTIDE SEQUENCE [LARGE SCALE GENOMIC DNA]</scope>
    <source>
        <strain evidence="4">ATCC 35245 / DSM 5265 / OCM 4 / BT</strain>
    </source>
</reference>
<dbReference type="HOGENOM" id="CLU_012358_2_3_9"/>
<dbReference type="Gene3D" id="3.20.20.140">
    <property type="entry name" value="Metal-dependent hydrolases"/>
    <property type="match status" value="1"/>
</dbReference>
<proteinExistence type="predicted"/>
<dbReference type="GO" id="GO:0016810">
    <property type="term" value="F:hydrolase activity, acting on carbon-nitrogen (but not peptide) bonds"/>
    <property type="evidence" value="ECO:0007669"/>
    <property type="project" value="InterPro"/>
</dbReference>
<accession>B5Y8G3</accession>
<dbReference type="PANTHER" id="PTHR43794:SF11">
    <property type="entry name" value="AMIDOHYDROLASE-RELATED DOMAIN-CONTAINING PROTEIN"/>
    <property type="match status" value="1"/>
</dbReference>
<evidence type="ECO:0000256" key="1">
    <source>
        <dbReference type="ARBA" id="ARBA00022801"/>
    </source>
</evidence>
<dbReference type="PANTHER" id="PTHR43794">
    <property type="entry name" value="AMINOHYDROLASE SSNA-RELATED"/>
    <property type="match status" value="1"/>
</dbReference>
<feature type="domain" description="Amidohydrolase-related" evidence="2">
    <location>
        <begin position="46"/>
        <end position="386"/>
    </location>
</feature>
<dbReference type="InterPro" id="IPR032466">
    <property type="entry name" value="Metal_Hydrolase"/>
</dbReference>
<dbReference type="Gene3D" id="2.30.40.10">
    <property type="entry name" value="Urease, subunit C, domain 1"/>
    <property type="match status" value="1"/>
</dbReference>
<name>B5Y8G3_COPPD</name>
<evidence type="ECO:0000259" key="2">
    <source>
        <dbReference type="Pfam" id="PF01979"/>
    </source>
</evidence>
<dbReference type="Pfam" id="PF01979">
    <property type="entry name" value="Amidohydro_1"/>
    <property type="match status" value="1"/>
</dbReference>
<reference evidence="3 4" key="2">
    <citation type="journal article" date="2014" name="Genome Announc.">
        <title>Complete Genome Sequence of Coprothermobacter proteolyticus DSM 5265.</title>
        <authorList>
            <person name="Alexiev A."/>
            <person name="Coil D.A."/>
            <person name="Badger J.H."/>
            <person name="Enticknap J."/>
            <person name="Ward N."/>
            <person name="Robb F.T."/>
            <person name="Eisen J.A."/>
        </authorList>
    </citation>
    <scope>NUCLEOTIDE SEQUENCE [LARGE SCALE GENOMIC DNA]</scope>
    <source>
        <strain evidence="4">ATCC 35245 / DSM 5265 / OCM 4 / BT</strain>
    </source>
</reference>
<dbReference type="EMBL" id="CP001145">
    <property type="protein sequence ID" value="ACI17313.1"/>
    <property type="molecule type" value="Genomic_DNA"/>
</dbReference>
<sequence>MNVCFRNVWYPDYENKTLVRGTFYVDGQRITFKEPEHIDAMFADTLVTPGFFNAHSHVAMSLFRGIGDDVDLDRWLNEYIWPLEARLNDDYVYWSSMLACMELVRSGATTFLDMYFWEKATLEAAEKVGIRPIFTPGIIERPGWEKALQRTEELRDLGALVGVGPHALYTVSMNILPDVVKFAEENDLFIHMHLMETASEEAYIHNVLGEEYLYRLEDIGFFEVPVVFAHGVHFSEKDLSFLGTKNVVVAHCPQSNMKLSSGLFRWDLARDSGVPVGIGTDGAASNNNLDYIEEMRTAVLLARGVSGKPDVLSPMDVLEAATSVPARRLGLELGEIRDGYLADLVVWDVEDLSMVPADDPQDWISHVVYSAGTQAVSDVFVQGRWVVRNKSFVGVNPSEVVEEVSKRRRAIRKEDLIR</sequence>
<evidence type="ECO:0000313" key="3">
    <source>
        <dbReference type="EMBL" id="ACI17313.1"/>
    </source>
</evidence>
<organism evidence="3 4">
    <name type="scientific">Coprothermobacter proteolyticus (strain ATCC 35245 / DSM 5265 / OCM 4 / BT)</name>
    <dbReference type="NCBI Taxonomy" id="309798"/>
    <lineage>
        <taxon>Bacteria</taxon>
        <taxon>Pseudomonadati</taxon>
        <taxon>Coprothermobacterota</taxon>
        <taxon>Coprothermobacteria</taxon>
        <taxon>Coprothermobacterales</taxon>
        <taxon>Coprothermobacteraceae</taxon>
        <taxon>Coprothermobacter</taxon>
    </lineage>
</organism>
<dbReference type="Proteomes" id="UP000001732">
    <property type="component" value="Chromosome"/>
</dbReference>
<dbReference type="RefSeq" id="WP_012543965.1">
    <property type="nucleotide sequence ID" value="NC_011295.1"/>
</dbReference>
<dbReference type="SUPFAM" id="SSF51556">
    <property type="entry name" value="Metallo-dependent hydrolases"/>
    <property type="match status" value="1"/>
</dbReference>
<dbReference type="eggNOG" id="COG0402">
    <property type="taxonomic scope" value="Bacteria"/>
</dbReference>
<dbReference type="AlphaFoldDB" id="B5Y8G3"/>
<dbReference type="SUPFAM" id="SSF51338">
    <property type="entry name" value="Composite domain of metallo-dependent hydrolases"/>
    <property type="match status" value="1"/>
</dbReference>